<gene>
    <name evidence="1" type="ORF">H6F44_08560</name>
</gene>
<keyword evidence="2" id="KW-1185">Reference proteome</keyword>
<reference evidence="1" key="2">
    <citation type="submission" date="2020-08" db="EMBL/GenBank/DDBJ databases">
        <authorList>
            <person name="Chen M."/>
            <person name="Teng W."/>
            <person name="Zhao L."/>
            <person name="Hu C."/>
            <person name="Zhou Y."/>
            <person name="Han B."/>
            <person name="Song L."/>
            <person name="Shu W."/>
        </authorList>
    </citation>
    <scope>NUCLEOTIDE SEQUENCE</scope>
    <source>
        <strain evidence="1">FACHB-1277</strain>
    </source>
</reference>
<name>A0A926Z600_9CYAN</name>
<dbReference type="InterPro" id="IPR035943">
    <property type="entry name" value="XisI-like_sf"/>
</dbReference>
<sequence length="114" mass="13286">MQTGDKLEQYRQIIQEILTEHSQVKPVYGEIAMKLVFDRERDRYQLLRTGWQGDRRVFGALIHIDIEDGKIWIQYDSTEIGVANELTDQGIPKTDIVLAYHAPFMRQYNGFAIA</sequence>
<dbReference type="InterPro" id="IPR014968">
    <property type="entry name" value="XisI"/>
</dbReference>
<proteinExistence type="predicted"/>
<reference evidence="1" key="1">
    <citation type="journal article" date="2015" name="ISME J.">
        <title>Draft Genome Sequence of Streptomyces incarnatus NRRL8089, which Produces the Nucleoside Antibiotic Sinefungin.</title>
        <authorList>
            <person name="Oshima K."/>
            <person name="Hattori M."/>
            <person name="Shimizu H."/>
            <person name="Fukuda K."/>
            <person name="Nemoto M."/>
            <person name="Inagaki K."/>
            <person name="Tamura T."/>
        </authorList>
    </citation>
    <scope>NUCLEOTIDE SEQUENCE</scope>
    <source>
        <strain evidence="1">FACHB-1277</strain>
    </source>
</reference>
<dbReference type="Proteomes" id="UP000631421">
    <property type="component" value="Unassembled WGS sequence"/>
</dbReference>
<protein>
    <submittedName>
        <fullName evidence="1">XisI protein</fullName>
    </submittedName>
</protein>
<evidence type="ECO:0000313" key="1">
    <source>
        <dbReference type="EMBL" id="MBD2150168.1"/>
    </source>
</evidence>
<dbReference type="SUPFAM" id="SSF143847">
    <property type="entry name" value="XisI-like"/>
    <property type="match status" value="1"/>
</dbReference>
<accession>A0A926Z600</accession>
<dbReference type="CDD" id="cd16382">
    <property type="entry name" value="XisI-like"/>
    <property type="match status" value="1"/>
</dbReference>
<dbReference type="Pfam" id="PF08869">
    <property type="entry name" value="XisI"/>
    <property type="match status" value="1"/>
</dbReference>
<dbReference type="EMBL" id="JACJPY010000020">
    <property type="protein sequence ID" value="MBD2150168.1"/>
    <property type="molecule type" value="Genomic_DNA"/>
</dbReference>
<comment type="caution">
    <text evidence="1">The sequence shown here is derived from an EMBL/GenBank/DDBJ whole genome shotgun (WGS) entry which is preliminary data.</text>
</comment>
<dbReference type="Gene3D" id="3.30.310.110">
    <property type="entry name" value="XisI-like"/>
    <property type="match status" value="1"/>
</dbReference>
<dbReference type="AlphaFoldDB" id="A0A926Z600"/>
<organism evidence="1 2">
    <name type="scientific">Pseudanabaena cinerea FACHB-1277</name>
    <dbReference type="NCBI Taxonomy" id="2949581"/>
    <lineage>
        <taxon>Bacteria</taxon>
        <taxon>Bacillati</taxon>
        <taxon>Cyanobacteriota</taxon>
        <taxon>Cyanophyceae</taxon>
        <taxon>Pseudanabaenales</taxon>
        <taxon>Pseudanabaenaceae</taxon>
        <taxon>Pseudanabaena</taxon>
        <taxon>Pseudanabaena cinerea</taxon>
    </lineage>
</organism>
<evidence type="ECO:0000313" key="2">
    <source>
        <dbReference type="Proteomes" id="UP000631421"/>
    </source>
</evidence>